<comment type="similarity">
    <text evidence="1 3">Belongs to the UDP-glycosyltransferase family.</text>
</comment>
<gene>
    <name evidence="4" type="ORF">GIB67_031366</name>
</gene>
<keyword evidence="3" id="KW-0328">Glycosyltransferase</keyword>
<proteinExistence type="inferred from homology"/>
<dbReference type="PROSITE" id="PS00375">
    <property type="entry name" value="UDPGT"/>
    <property type="match status" value="1"/>
</dbReference>
<comment type="caution">
    <text evidence="4">The sequence shown here is derived from an EMBL/GenBank/DDBJ whole genome shotgun (WGS) entry which is preliminary data.</text>
</comment>
<name>A0A7J7MB78_9MAGN</name>
<dbReference type="CDD" id="cd03784">
    <property type="entry name" value="GT1_Gtf-like"/>
    <property type="match status" value="1"/>
</dbReference>
<dbReference type="Proteomes" id="UP000541444">
    <property type="component" value="Unassembled WGS sequence"/>
</dbReference>
<dbReference type="GO" id="GO:0080044">
    <property type="term" value="F:quercetin 7-O-glucosyltransferase activity"/>
    <property type="evidence" value="ECO:0007669"/>
    <property type="project" value="TreeGrafter"/>
</dbReference>
<dbReference type="PANTHER" id="PTHR11926">
    <property type="entry name" value="GLUCOSYL/GLUCURONOSYL TRANSFERASES"/>
    <property type="match status" value="1"/>
</dbReference>
<keyword evidence="2 3" id="KW-0808">Transferase</keyword>
<evidence type="ECO:0000256" key="3">
    <source>
        <dbReference type="RuleBase" id="RU003718"/>
    </source>
</evidence>
<reference evidence="4 5" key="1">
    <citation type="journal article" date="2020" name="IScience">
        <title>Genome Sequencing of the Endangered Kingdonia uniflora (Circaeasteraceae, Ranunculales) Reveals Potential Mechanisms of Evolutionary Specialization.</title>
        <authorList>
            <person name="Sun Y."/>
            <person name="Deng T."/>
            <person name="Zhang A."/>
            <person name="Moore M.J."/>
            <person name="Landis J.B."/>
            <person name="Lin N."/>
            <person name="Zhang H."/>
            <person name="Zhang X."/>
            <person name="Huang J."/>
            <person name="Zhang X."/>
            <person name="Sun H."/>
            <person name="Wang H."/>
        </authorList>
    </citation>
    <scope>NUCLEOTIDE SEQUENCE [LARGE SCALE GENOMIC DNA]</scope>
    <source>
        <strain evidence="4">TB1705</strain>
        <tissue evidence="4">Leaf</tissue>
    </source>
</reference>
<protein>
    <recommendedName>
        <fullName evidence="6">UDP-glycosyltransferases domain-containing protein</fullName>
    </recommendedName>
</protein>
<evidence type="ECO:0000256" key="1">
    <source>
        <dbReference type="ARBA" id="ARBA00009995"/>
    </source>
</evidence>
<dbReference type="InterPro" id="IPR035595">
    <property type="entry name" value="UDP_glycos_trans_CS"/>
</dbReference>
<dbReference type="InterPro" id="IPR002213">
    <property type="entry name" value="UDP_glucos_trans"/>
</dbReference>
<dbReference type="Pfam" id="PF00201">
    <property type="entry name" value="UDPGT"/>
    <property type="match status" value="1"/>
</dbReference>
<sequence length="289" mass="33333">MRLKDIPTFIRTTDPDDFMFKFVQDEVENCLKAPAIIFNTFYDLEHEVLDEIEHIFPNVYTVGPLAMPGQHLPESEVKSMGSNLWKEDSSCLQWLDKQSPGFVFYVNFRGITVMTEKQLIEFAWGLANSKHLFLWIIRPDVIMGDSVTLPQEFMEETKERSLISSWCAQDQVLLHPSVGGFLTHCGWNSILESISGGVPMVCWPFFAEQQTNCRYACVNWDIGMEIANVVEREEVEDIVREMMEREKGKKLREKASEWKDMAQKATKGGSSHNNYDRVIKEVLLSKMCN</sequence>
<evidence type="ECO:0000256" key="2">
    <source>
        <dbReference type="ARBA" id="ARBA00022679"/>
    </source>
</evidence>
<dbReference type="FunFam" id="3.40.50.2000:FF:000027">
    <property type="entry name" value="Glycosyltransferase"/>
    <property type="match status" value="1"/>
</dbReference>
<organism evidence="4 5">
    <name type="scientific">Kingdonia uniflora</name>
    <dbReference type="NCBI Taxonomy" id="39325"/>
    <lineage>
        <taxon>Eukaryota</taxon>
        <taxon>Viridiplantae</taxon>
        <taxon>Streptophyta</taxon>
        <taxon>Embryophyta</taxon>
        <taxon>Tracheophyta</taxon>
        <taxon>Spermatophyta</taxon>
        <taxon>Magnoliopsida</taxon>
        <taxon>Ranunculales</taxon>
        <taxon>Circaeasteraceae</taxon>
        <taxon>Kingdonia</taxon>
    </lineage>
</organism>
<evidence type="ECO:0008006" key="6">
    <source>
        <dbReference type="Google" id="ProtNLM"/>
    </source>
</evidence>
<evidence type="ECO:0000313" key="4">
    <source>
        <dbReference type="EMBL" id="KAF6152044.1"/>
    </source>
</evidence>
<keyword evidence="5" id="KW-1185">Reference proteome</keyword>
<dbReference type="EMBL" id="JACGCM010001655">
    <property type="protein sequence ID" value="KAF6152044.1"/>
    <property type="molecule type" value="Genomic_DNA"/>
</dbReference>
<dbReference type="SUPFAM" id="SSF53756">
    <property type="entry name" value="UDP-Glycosyltransferase/glycogen phosphorylase"/>
    <property type="match status" value="1"/>
</dbReference>
<accession>A0A7J7MB78</accession>
<dbReference type="PANTHER" id="PTHR11926:SF1547">
    <property type="entry name" value="GLYCOSYLTRANSFERASE"/>
    <property type="match status" value="1"/>
</dbReference>
<dbReference type="AlphaFoldDB" id="A0A7J7MB78"/>
<dbReference type="GO" id="GO:0080043">
    <property type="term" value="F:quercetin 3-O-glucosyltransferase activity"/>
    <property type="evidence" value="ECO:0007669"/>
    <property type="project" value="TreeGrafter"/>
</dbReference>
<dbReference type="Gene3D" id="3.40.50.2000">
    <property type="entry name" value="Glycogen Phosphorylase B"/>
    <property type="match status" value="2"/>
</dbReference>
<dbReference type="OrthoDB" id="5835829at2759"/>
<evidence type="ECO:0000313" key="5">
    <source>
        <dbReference type="Proteomes" id="UP000541444"/>
    </source>
</evidence>